<organism evidence="1 2">
    <name type="scientific">Malassezia restricta (strain ATCC 96810 / NBRC 103918 / CBS 7877)</name>
    <name type="common">Seborrheic dermatitis infection agent</name>
    <dbReference type="NCBI Taxonomy" id="425264"/>
    <lineage>
        <taxon>Eukaryota</taxon>
        <taxon>Fungi</taxon>
        <taxon>Dikarya</taxon>
        <taxon>Basidiomycota</taxon>
        <taxon>Ustilaginomycotina</taxon>
        <taxon>Malasseziomycetes</taxon>
        <taxon>Malasseziales</taxon>
        <taxon>Malasseziaceae</taxon>
        <taxon>Malassezia</taxon>
    </lineage>
</organism>
<dbReference type="GO" id="GO:0005743">
    <property type="term" value="C:mitochondrial inner membrane"/>
    <property type="evidence" value="ECO:0007669"/>
    <property type="project" value="TreeGrafter"/>
</dbReference>
<dbReference type="EMBL" id="CP033149">
    <property type="protein sequence ID" value="AYO41822.1"/>
    <property type="molecule type" value="Genomic_DNA"/>
</dbReference>
<dbReference type="InterPro" id="IPR042432">
    <property type="entry name" value="Coa1_fungi"/>
</dbReference>
<dbReference type="VEuPathDB" id="FungiDB:DNF11_0872"/>
<dbReference type="PANTHER" id="PTHR28523:SF1">
    <property type="entry name" value="CYTOCHROME C OXIDASE ASSEMBLY FACTOR 1"/>
    <property type="match status" value="1"/>
</dbReference>
<name>A0A3G2S3D8_MALR7</name>
<dbReference type="InterPro" id="IPR014807">
    <property type="entry name" value="Coa1"/>
</dbReference>
<sequence>MMMDRVRRVFGRTRVWDMLQWKQKRSMTSQPGHWDPHVTRVKNPIPPLPNKKPMYILGGASLAVMWYVLSGYFNNKERLGSSVLRMVSQRVRTAPEVIEMLGDPVKIKRSMFGDPWIDGIVNPLKGKVDMSFEVQGPRGVGKVYFTSVRKHKADPFELLRFLVVPNGDSSRAISLLSNGIEHDMLKDE</sequence>
<accession>A0A3G2S3D8</accession>
<dbReference type="OrthoDB" id="2100652at2759"/>
<evidence type="ECO:0000313" key="1">
    <source>
        <dbReference type="EMBL" id="AYO41822.1"/>
    </source>
</evidence>
<dbReference type="PANTHER" id="PTHR28523">
    <property type="entry name" value="CYTOCHROME C OXIDASE ASSEMBLY FACTOR 1"/>
    <property type="match status" value="1"/>
</dbReference>
<dbReference type="AlphaFoldDB" id="A0A3G2S3D8"/>
<gene>
    <name evidence="1" type="ORF">DNF11_0872</name>
</gene>
<protein>
    <submittedName>
        <fullName evidence="1">Cytochrome oxidase complex assembly protein 1</fullName>
    </submittedName>
</protein>
<keyword evidence="2" id="KW-1185">Reference proteome</keyword>
<dbReference type="Pfam" id="PF08695">
    <property type="entry name" value="Coa1"/>
    <property type="match status" value="1"/>
</dbReference>
<dbReference type="Proteomes" id="UP000269793">
    <property type="component" value="Chromosome II"/>
</dbReference>
<reference evidence="1 2" key="1">
    <citation type="submission" date="2018-10" db="EMBL/GenBank/DDBJ databases">
        <title>Complete genome sequence of Malassezia restricta CBS 7877.</title>
        <authorList>
            <person name="Morand S.C."/>
            <person name="Bertignac M."/>
            <person name="Iltis A."/>
            <person name="Kolder I."/>
            <person name="Pirovano W."/>
            <person name="Jourdain R."/>
            <person name="Clavaud C."/>
        </authorList>
    </citation>
    <scope>NUCLEOTIDE SEQUENCE [LARGE SCALE GENOMIC DNA]</scope>
    <source>
        <strain evidence="1 2">CBS 7877</strain>
    </source>
</reference>
<dbReference type="GO" id="GO:0033617">
    <property type="term" value="P:mitochondrial respiratory chain complex IV assembly"/>
    <property type="evidence" value="ECO:0007669"/>
    <property type="project" value="InterPro"/>
</dbReference>
<evidence type="ECO:0000313" key="2">
    <source>
        <dbReference type="Proteomes" id="UP000269793"/>
    </source>
</evidence>
<proteinExistence type="predicted"/>